<dbReference type="GO" id="GO:0006954">
    <property type="term" value="P:inflammatory response"/>
    <property type="evidence" value="ECO:0007669"/>
    <property type="project" value="UniProtKB-KW"/>
</dbReference>
<dbReference type="InterPro" id="IPR032675">
    <property type="entry name" value="LRR_dom_sf"/>
</dbReference>
<proteinExistence type="inferred from homology"/>
<dbReference type="Gene3D" id="3.80.10.10">
    <property type="entry name" value="Ribonuclease Inhibitor"/>
    <property type="match status" value="4"/>
</dbReference>
<evidence type="ECO:0000259" key="16">
    <source>
        <dbReference type="PROSITE" id="PS50104"/>
    </source>
</evidence>
<dbReference type="OrthoDB" id="1421090at2759"/>
<dbReference type="GeneTree" id="ENSGT00940000163576"/>
<keyword evidence="13" id="KW-0395">Inflammatory response</keyword>
<dbReference type="InterPro" id="IPR035897">
    <property type="entry name" value="Toll_tir_struct_dom_sf"/>
</dbReference>
<evidence type="ECO:0000256" key="11">
    <source>
        <dbReference type="ARBA" id="ARBA00023170"/>
    </source>
</evidence>
<evidence type="ECO:0000256" key="3">
    <source>
        <dbReference type="ARBA" id="ARBA00022588"/>
    </source>
</evidence>
<dbReference type="STRING" id="8153.ENSHBUP00000018839"/>
<dbReference type="Ensembl" id="ENSHBUT00000028002.1">
    <property type="protein sequence ID" value="ENSHBUP00000018839.1"/>
    <property type="gene ID" value="ENSHBUG00000020943.1"/>
</dbReference>
<name>A0A3Q2WBC8_HAPBU</name>
<dbReference type="Gene3D" id="3.40.50.10140">
    <property type="entry name" value="Toll/interleukin-1 receptor homology (TIR) domain"/>
    <property type="match status" value="1"/>
</dbReference>
<feature type="transmembrane region" description="Helical" evidence="15">
    <location>
        <begin position="812"/>
        <end position="835"/>
    </location>
</feature>
<keyword evidence="5 15" id="KW-0812">Transmembrane</keyword>
<dbReference type="PROSITE" id="PS50104">
    <property type="entry name" value="TIR"/>
    <property type="match status" value="1"/>
</dbReference>
<dbReference type="PANTHER" id="PTHR24365">
    <property type="entry name" value="TOLL-LIKE RECEPTOR"/>
    <property type="match status" value="1"/>
</dbReference>
<dbReference type="FunFam" id="3.40.50.10140:FF:000001">
    <property type="entry name" value="Toll-like receptor 2"/>
    <property type="match status" value="1"/>
</dbReference>
<keyword evidence="18" id="KW-1185">Reference proteome</keyword>
<protein>
    <submittedName>
        <fullName evidence="17">Toll-like receptor 21</fullName>
    </submittedName>
</protein>
<feature type="compositionally biased region" description="Basic and acidic residues" evidence="14">
    <location>
        <begin position="1020"/>
        <end position="1043"/>
    </location>
</feature>
<dbReference type="PANTHER" id="PTHR24365:SF545">
    <property type="entry name" value="TOLL-LIKE RECEPTOR 12"/>
    <property type="match status" value="1"/>
</dbReference>
<keyword evidence="9 15" id="KW-1133">Transmembrane helix</keyword>
<reference evidence="17" key="1">
    <citation type="submission" date="2025-05" db="UniProtKB">
        <authorList>
            <consortium name="Ensembl"/>
        </authorList>
    </citation>
    <scope>IDENTIFICATION</scope>
</reference>
<dbReference type="CTD" id="402884"/>
<dbReference type="SMART" id="SM00255">
    <property type="entry name" value="TIR"/>
    <property type="match status" value="1"/>
</dbReference>
<dbReference type="GO" id="GO:0005886">
    <property type="term" value="C:plasma membrane"/>
    <property type="evidence" value="ECO:0007669"/>
    <property type="project" value="TreeGrafter"/>
</dbReference>
<evidence type="ECO:0000256" key="6">
    <source>
        <dbReference type="ARBA" id="ARBA00022729"/>
    </source>
</evidence>
<dbReference type="InterPro" id="IPR001611">
    <property type="entry name" value="Leu-rich_rpt"/>
</dbReference>
<dbReference type="Pfam" id="PF13855">
    <property type="entry name" value="LRR_8"/>
    <property type="match status" value="5"/>
</dbReference>
<dbReference type="OMA" id="TLDNCCV"/>
<evidence type="ECO:0000256" key="1">
    <source>
        <dbReference type="ARBA" id="ARBA00004479"/>
    </source>
</evidence>
<dbReference type="GO" id="GO:0002224">
    <property type="term" value="P:toll-like receptor signaling pathway"/>
    <property type="evidence" value="ECO:0007669"/>
    <property type="project" value="Ensembl"/>
</dbReference>
<evidence type="ECO:0000256" key="15">
    <source>
        <dbReference type="SAM" id="Phobius"/>
    </source>
</evidence>
<evidence type="ECO:0000256" key="2">
    <source>
        <dbReference type="ARBA" id="ARBA00009634"/>
    </source>
</evidence>
<evidence type="ECO:0000256" key="9">
    <source>
        <dbReference type="ARBA" id="ARBA00022989"/>
    </source>
</evidence>
<evidence type="ECO:0000256" key="13">
    <source>
        <dbReference type="ARBA" id="ARBA00023198"/>
    </source>
</evidence>
<evidence type="ECO:0000256" key="7">
    <source>
        <dbReference type="ARBA" id="ARBA00022737"/>
    </source>
</evidence>
<dbReference type="SUPFAM" id="SSF52058">
    <property type="entry name" value="L domain-like"/>
    <property type="match status" value="2"/>
</dbReference>
<evidence type="ECO:0000256" key="4">
    <source>
        <dbReference type="ARBA" id="ARBA00022614"/>
    </source>
</evidence>
<comment type="similarity">
    <text evidence="2">Belongs to the Toll-like receptor family.</text>
</comment>
<keyword evidence="4" id="KW-0433">Leucine-rich repeat</keyword>
<evidence type="ECO:0000256" key="14">
    <source>
        <dbReference type="SAM" id="MobiDB-lite"/>
    </source>
</evidence>
<keyword evidence="6" id="KW-0732">Signal</keyword>
<dbReference type="InterPro" id="IPR003591">
    <property type="entry name" value="Leu-rich_rpt_typical-subtyp"/>
</dbReference>
<dbReference type="GO" id="GO:0038023">
    <property type="term" value="F:signaling receptor activity"/>
    <property type="evidence" value="ECO:0007669"/>
    <property type="project" value="TreeGrafter"/>
</dbReference>
<dbReference type="RefSeq" id="XP_005951015.1">
    <property type="nucleotide sequence ID" value="XM_005950953.3"/>
</dbReference>
<keyword evidence="10 15" id="KW-0472">Membrane</keyword>
<keyword evidence="7" id="KW-0677">Repeat</keyword>
<dbReference type="SMART" id="SM00369">
    <property type="entry name" value="LRR_TYP"/>
    <property type="match status" value="15"/>
</dbReference>
<evidence type="ECO:0000256" key="8">
    <source>
        <dbReference type="ARBA" id="ARBA00022859"/>
    </source>
</evidence>
<organism evidence="17 18">
    <name type="scientific">Haplochromis burtoni</name>
    <name type="common">Burton's mouthbrooder</name>
    <name type="synonym">Chromis burtoni</name>
    <dbReference type="NCBI Taxonomy" id="8153"/>
    <lineage>
        <taxon>Eukaryota</taxon>
        <taxon>Metazoa</taxon>
        <taxon>Chordata</taxon>
        <taxon>Craniata</taxon>
        <taxon>Vertebrata</taxon>
        <taxon>Euteleostomi</taxon>
        <taxon>Actinopterygii</taxon>
        <taxon>Neopterygii</taxon>
        <taxon>Teleostei</taxon>
        <taxon>Neoteleostei</taxon>
        <taxon>Acanthomorphata</taxon>
        <taxon>Ovalentaria</taxon>
        <taxon>Cichlomorphae</taxon>
        <taxon>Cichliformes</taxon>
        <taxon>Cichlidae</taxon>
        <taxon>African cichlids</taxon>
        <taxon>Pseudocrenilabrinae</taxon>
        <taxon>Haplochromini</taxon>
        <taxon>Haplochromis</taxon>
    </lineage>
</organism>
<dbReference type="SMART" id="SM00365">
    <property type="entry name" value="LRR_SD22"/>
    <property type="match status" value="9"/>
</dbReference>
<keyword evidence="12" id="KW-0325">Glycoprotein</keyword>
<feature type="domain" description="TIR" evidence="16">
    <location>
        <begin position="866"/>
        <end position="1013"/>
    </location>
</feature>
<dbReference type="Pfam" id="PF01582">
    <property type="entry name" value="TIR"/>
    <property type="match status" value="1"/>
</dbReference>
<dbReference type="Ensembl" id="ENSHBUT00000027993.1">
    <property type="protein sequence ID" value="ENSHBUP00000033813.1"/>
    <property type="gene ID" value="ENSHBUG00000020943.1"/>
</dbReference>
<evidence type="ECO:0000313" key="17">
    <source>
        <dbReference type="Ensembl" id="ENSHBUP00000018839.1"/>
    </source>
</evidence>
<keyword evidence="11" id="KW-0675">Receptor</keyword>
<accession>A0A3Q2WBC8</accession>
<dbReference type="GO" id="GO:0019731">
    <property type="term" value="P:antibacterial humoral response"/>
    <property type="evidence" value="ECO:0007669"/>
    <property type="project" value="Ensembl"/>
</dbReference>
<dbReference type="InterPro" id="IPR000157">
    <property type="entry name" value="TIR_dom"/>
</dbReference>
<dbReference type="GO" id="GO:0045087">
    <property type="term" value="P:innate immune response"/>
    <property type="evidence" value="ECO:0007669"/>
    <property type="project" value="UniProtKB-KW"/>
</dbReference>
<dbReference type="PROSITE" id="PS51450">
    <property type="entry name" value="LRR"/>
    <property type="match status" value="3"/>
</dbReference>
<evidence type="ECO:0000313" key="18">
    <source>
        <dbReference type="Proteomes" id="UP000264840"/>
    </source>
</evidence>
<dbReference type="AlphaFoldDB" id="A0A3Q2WBC8"/>
<keyword evidence="3" id="KW-0399">Innate immunity</keyword>
<keyword evidence="8" id="KW-0391">Immunity</keyword>
<dbReference type="GeneID" id="102295372"/>
<evidence type="ECO:0000256" key="12">
    <source>
        <dbReference type="ARBA" id="ARBA00023180"/>
    </source>
</evidence>
<comment type="subcellular location">
    <subcellularLocation>
        <location evidence="1">Membrane</location>
        <topology evidence="1">Single-pass type I membrane protein</topology>
    </subcellularLocation>
</comment>
<dbReference type="SUPFAM" id="SSF52200">
    <property type="entry name" value="Toll/Interleukin receptor TIR domain"/>
    <property type="match status" value="1"/>
</dbReference>
<dbReference type="GO" id="GO:0005783">
    <property type="term" value="C:endoplasmic reticulum"/>
    <property type="evidence" value="ECO:0007669"/>
    <property type="project" value="Ensembl"/>
</dbReference>
<evidence type="ECO:0000256" key="10">
    <source>
        <dbReference type="ARBA" id="ARBA00023136"/>
    </source>
</evidence>
<evidence type="ECO:0000256" key="5">
    <source>
        <dbReference type="ARBA" id="ARBA00022692"/>
    </source>
</evidence>
<sequence length="1049" mass="121559">MIRRFFYAETIPRDSQLLLIRNGNSNKKRSLHSPDEKTQRPLDVFNLIFKQTKRKKGADRSYLKDYFFALQEDKMGNHQLLSVTVVLAAVQLISSYSFRNCIAEADSDGKTFNCMHRNAMHISDIVSDLPPSAINLTILRTPLTDLPNNSFSNLVDLQHLRIDNNSLKTIRQLAFQGLYQLKNLNMSLNKISELNPSLFKDLQNLTSLFLANNALERLPEDIFSSVLKLHTLILRQNFLSDFSGIAKSVAHLTNLTTLDLCFNNLTSLRHSNVSLPQSLTVLYVCHNNLLTLGCKPSFLSFINILDLSYNSQLPTKAFDQIDLSTINYLRLRSTNVTIVEFLNVSNINPSHVDFSGTGLNNDSMLKELCILLKKRLKEKNLKNMNLGNNAIRQLTNNTLSYCPNITGALDLSRNNLKSAYCLEFLRRHVYIEDFKAEHNHLSSLIYCKKMFQFKKMENLSYRYNRILKVDSHAFYHTPNIRTLQLNINSIAFLHIHALKGLKKLETLRLDNNLLTDLFSVTFEDLVSLQILNIRNNRISVIFNRTFFNLTFLNTLDLGGNKITHFQRSGLDGLKSLSKLYLDGNQLKQIDPFLYRAFQDTLTVLDLQSNQICFITETHESPFMNLSRLTDLKLDRQRPNGLTVLPRTLLRGLYSLKSLYLTNNNIYHLAPDTFDDLTDLSFLTLDNCCVGVKKLEPGVFKNLRNLTRLAAENMGIQNFSKEVFGNLTQLRLLQLNRNAMQTLSVDALMSLPMLRYLDIRDNPVSCTCNNVPLQNYTKNNTDVQVVYLYNLSCQHNPKLKFYNFDTKVCRGDIGMYLFFSTSAAIFLFTIIPLFYVKLYWKMKYSYYVFRAWFSEQWSRFHEEEENCKYDAFISYNSSDEQWVMDQLLPNLEGGGSSFKLCLHHRDFELGRDIVDNIVSAVYSSRKTICVVSRNFLQSEWCSLEIQLASYRLFDEHRDVLLLVFLEPISERQLSSYHRMRKVMLKKTYLQWPGSDCTNPTQAQELFWNQLRRGIKTGTRLETEEYSATRESKEAEDFMDERSDENFYLQP</sequence>
<dbReference type="Proteomes" id="UP000264840">
    <property type="component" value="Unplaced"/>
</dbReference>
<feature type="region of interest" description="Disordered" evidence="14">
    <location>
        <begin position="1020"/>
        <end position="1049"/>
    </location>
</feature>